<evidence type="ECO:0000313" key="2">
    <source>
        <dbReference type="EMBL" id="MBB4076695.1"/>
    </source>
</evidence>
<keyword evidence="1" id="KW-0472">Membrane</keyword>
<evidence type="ECO:0008006" key="4">
    <source>
        <dbReference type="Google" id="ProtNLM"/>
    </source>
</evidence>
<gene>
    <name evidence="2" type="ORF">GGR08_001001</name>
</gene>
<dbReference type="EMBL" id="JACIFE010000009">
    <property type="protein sequence ID" value="MBB4076695.1"/>
    <property type="molecule type" value="Genomic_DNA"/>
</dbReference>
<dbReference type="Proteomes" id="UP000585970">
    <property type="component" value="Unassembled WGS sequence"/>
</dbReference>
<comment type="caution">
    <text evidence="2">The sequence shown here is derived from an EMBL/GenBank/DDBJ whole genome shotgun (WGS) entry which is preliminary data.</text>
</comment>
<protein>
    <recommendedName>
        <fullName evidence="4">Cytochrome c-type biogenesis protein DsbD, protein-disulfide reductase</fullName>
    </recommendedName>
</protein>
<evidence type="ECO:0000313" key="3">
    <source>
        <dbReference type="Proteomes" id="UP000585970"/>
    </source>
</evidence>
<reference evidence="2 3" key="1">
    <citation type="submission" date="2020-08" db="EMBL/GenBank/DDBJ databases">
        <title>Genomic Encyclopedia of Type Strains, Phase IV (KMG-IV): sequencing the most valuable type-strain genomes for metagenomic binning, comparative biology and taxonomic classification.</title>
        <authorList>
            <person name="Goeker M."/>
        </authorList>
    </citation>
    <scope>NUCLEOTIDE SEQUENCE [LARGE SCALE GENOMIC DNA]</scope>
    <source>
        <strain evidence="2 3">DSM 100694</strain>
    </source>
</reference>
<feature type="transmembrane region" description="Helical" evidence="1">
    <location>
        <begin position="7"/>
        <end position="24"/>
    </location>
</feature>
<feature type="transmembrane region" description="Helical" evidence="1">
    <location>
        <begin position="85"/>
        <end position="106"/>
    </location>
</feature>
<dbReference type="AlphaFoldDB" id="A0A840DYV5"/>
<keyword evidence="1" id="KW-0812">Transmembrane</keyword>
<keyword evidence="3" id="KW-1185">Reference proteome</keyword>
<organism evidence="2 3">
    <name type="scientific">Bartonella fuyuanensis</name>
    <dbReference type="NCBI Taxonomy" id="1460968"/>
    <lineage>
        <taxon>Bacteria</taxon>
        <taxon>Pseudomonadati</taxon>
        <taxon>Pseudomonadota</taxon>
        <taxon>Alphaproteobacteria</taxon>
        <taxon>Hyphomicrobiales</taxon>
        <taxon>Bartonellaceae</taxon>
        <taxon>Bartonella</taxon>
    </lineage>
</organism>
<accession>A0A840DYV5</accession>
<proteinExistence type="predicted"/>
<dbReference type="RefSeq" id="WP_183194225.1">
    <property type="nucleotide sequence ID" value="NZ_JACIFE010000009.1"/>
</dbReference>
<keyword evidence="1" id="KW-1133">Transmembrane helix</keyword>
<sequence>MINIFKTYVFSIFIASTFFLSQIVNVNANYSRKDAPKEEFSVSLMEKAKNIKSDAVSRTAFYFPSVSYETVSEGKVEKVVDPTTIGVGLLVAGYAISFIGSLISWIKDLVLIFR</sequence>
<evidence type="ECO:0000256" key="1">
    <source>
        <dbReference type="SAM" id="Phobius"/>
    </source>
</evidence>
<name>A0A840DYV5_9HYPH</name>